<sequence>MPQYLDQYFLVANRDSEFVSAFLNRYLPDRKSSAEDYPVDSEAHTPIIFSETSALLRYLEAHPDKDYSIYWRSSNPVATIQHAMAFYTRDGQLILGISITGRHPEEPQSTALFKAIKTFLSAKVACITAEEPPPDNVPDFINFAAARFPHSGQL</sequence>
<organism evidence="1 2">
    <name type="scientific">Taibaiella chishuiensis</name>
    <dbReference type="NCBI Taxonomy" id="1434707"/>
    <lineage>
        <taxon>Bacteria</taxon>
        <taxon>Pseudomonadati</taxon>
        <taxon>Bacteroidota</taxon>
        <taxon>Chitinophagia</taxon>
        <taxon>Chitinophagales</taxon>
        <taxon>Chitinophagaceae</taxon>
        <taxon>Taibaiella</taxon>
    </lineage>
</organism>
<dbReference type="Proteomes" id="UP000240572">
    <property type="component" value="Unassembled WGS sequence"/>
</dbReference>
<gene>
    <name evidence="1" type="ORF">B0I18_10262</name>
</gene>
<reference evidence="1 2" key="1">
    <citation type="submission" date="2018-03" db="EMBL/GenBank/DDBJ databases">
        <title>Genomic Encyclopedia of Type Strains, Phase III (KMG-III): the genomes of soil and plant-associated and newly described type strains.</title>
        <authorList>
            <person name="Whitman W."/>
        </authorList>
    </citation>
    <scope>NUCLEOTIDE SEQUENCE [LARGE SCALE GENOMIC DNA]</scope>
    <source>
        <strain evidence="1 2">CGMCC 1.12700</strain>
    </source>
</reference>
<comment type="caution">
    <text evidence="1">The sequence shown here is derived from an EMBL/GenBank/DDBJ whole genome shotgun (WGS) entry which is preliminary data.</text>
</comment>
<keyword evidence="2" id="KW-1185">Reference proteome</keyword>
<dbReference type="EMBL" id="PYGD01000002">
    <property type="protein sequence ID" value="PSK93093.1"/>
    <property type="molecule type" value="Genomic_DNA"/>
</dbReference>
<dbReference type="RefSeq" id="WP_106522122.1">
    <property type="nucleotide sequence ID" value="NZ_PYGD01000002.1"/>
</dbReference>
<protein>
    <submittedName>
        <fullName evidence="1">Uncharacterized protein</fullName>
    </submittedName>
</protein>
<proteinExistence type="predicted"/>
<evidence type="ECO:0000313" key="2">
    <source>
        <dbReference type="Proteomes" id="UP000240572"/>
    </source>
</evidence>
<accession>A0A2P8D7A8</accession>
<dbReference type="OrthoDB" id="954422at2"/>
<name>A0A2P8D7A8_9BACT</name>
<evidence type="ECO:0000313" key="1">
    <source>
        <dbReference type="EMBL" id="PSK93093.1"/>
    </source>
</evidence>
<dbReference type="AlphaFoldDB" id="A0A2P8D7A8"/>